<dbReference type="GeneID" id="100649796"/>
<feature type="domain" description="Neurotransmitter-gated ion-channel transmembrane" evidence="20">
    <location>
        <begin position="238"/>
        <end position="545"/>
    </location>
</feature>
<dbReference type="AlphaFoldDB" id="A0A9B0BKX3"/>
<evidence type="ECO:0000256" key="5">
    <source>
        <dbReference type="ARBA" id="ARBA00022692"/>
    </source>
</evidence>
<keyword evidence="14" id="KW-1071">Ligand-gated ion channel</keyword>
<dbReference type="NCBIfam" id="TIGR00860">
    <property type="entry name" value="LIC"/>
    <property type="match status" value="1"/>
</dbReference>
<dbReference type="PRINTS" id="PR00252">
    <property type="entry name" value="NRIONCHANNEL"/>
</dbReference>
<comment type="similarity">
    <text evidence="2">Belongs to the ligand-gated ion channel (TC 1.A.9) family. Acetylcholine receptor (TC 1.A.9.1) subfamily.</text>
</comment>
<feature type="region of interest" description="Disordered" evidence="18">
    <location>
        <begin position="408"/>
        <end position="475"/>
    </location>
</feature>
<sequence>MRRWTLMAAIALAASGLVNGGSHEKRLLSDLLDTYNVLERPVGNESEPLVLSFGLTLMQIIDVDEKNQLLITNLWLKLEWNDVNMRWNTSDYGGVRDLRIPPHRLWKPDVLMYNSADEGFDGTYPTNVVVKNNGTCLYVPPGIFKSTCKIDITWFPFDDQRCEMKFGSWTYDGFQLDLQLQDESGGDISSFITNGEWDLLGVPGKRNEIYYNCCPEPYIDITFVVIIRRRTLYYFFNLIVPCVLIASMAVLGFTLPPDSGEKLSLGVTILLSLTVFLNMVAETMPATSDAVPLLGTYFNCIMFMVASSVVSTILILNYHHRNSDTHEMSEWVKVVFLYWLPCILRMSRPSDKEEREAQKSQKPSPVTGAGKSHGDLELRQRSSKSLLANVLDLEDNALASHNNLLNNVYSTPGPHHHTMGHGHSHIHTTPHHHHSHAATPHHQHSTPLAHSSYPGAIQIGHTPHHHPHPPDTPGPQVETILQNACFCARNELIMILKEIKIITDQLKNEELNTKVTNDWKFAAMVIDRMCLIIFTLFTIIATITVLLSAPHIIVT</sequence>
<comment type="caution">
    <text evidence="17">Lacks conserved residue(s) required for the propagation of feature annotation.</text>
</comment>
<comment type="subcellular location">
    <subcellularLocation>
        <location evidence="16">Postsynaptic cell membrane</location>
        <topology evidence="16">Multi-pass membrane protein</topology>
    </subcellularLocation>
</comment>
<dbReference type="SUPFAM" id="SSF63712">
    <property type="entry name" value="Nicotinic receptor ligand binding domain-like"/>
    <property type="match status" value="1"/>
</dbReference>
<organism evidence="21 22">
    <name type="scientific">Bombus terrestris</name>
    <name type="common">Buff-tailed bumblebee</name>
    <name type="synonym">Apis terrestris</name>
    <dbReference type="NCBI Taxonomy" id="30195"/>
    <lineage>
        <taxon>Eukaryota</taxon>
        <taxon>Metazoa</taxon>
        <taxon>Ecdysozoa</taxon>
        <taxon>Arthropoda</taxon>
        <taxon>Hexapoda</taxon>
        <taxon>Insecta</taxon>
        <taxon>Pterygota</taxon>
        <taxon>Neoptera</taxon>
        <taxon>Endopterygota</taxon>
        <taxon>Hymenoptera</taxon>
        <taxon>Apocrita</taxon>
        <taxon>Aculeata</taxon>
        <taxon>Apoidea</taxon>
        <taxon>Anthophila</taxon>
        <taxon>Apidae</taxon>
        <taxon>Bombus</taxon>
        <taxon>Bombus</taxon>
    </lineage>
</organism>
<evidence type="ECO:0000256" key="16">
    <source>
        <dbReference type="ARBA" id="ARBA00034104"/>
    </source>
</evidence>
<keyword evidence="7" id="KW-0770">Synapse</keyword>
<dbReference type="InterPro" id="IPR036719">
    <property type="entry name" value="Neuro-gated_channel_TM_sf"/>
</dbReference>
<dbReference type="PROSITE" id="PS00236">
    <property type="entry name" value="NEUROTR_ION_CHANNEL"/>
    <property type="match status" value="1"/>
</dbReference>
<evidence type="ECO:0000256" key="11">
    <source>
        <dbReference type="ARBA" id="ARBA00023170"/>
    </source>
</evidence>
<evidence type="ECO:0000256" key="15">
    <source>
        <dbReference type="ARBA" id="ARBA00023303"/>
    </source>
</evidence>
<feature type="domain" description="Neurotransmitter-gated ion-channel ligand-binding" evidence="19">
    <location>
        <begin position="24"/>
        <end position="231"/>
    </location>
</feature>
<feature type="chain" id="PRO_5039742137" evidence="17">
    <location>
        <begin position="21"/>
        <end position="555"/>
    </location>
</feature>
<dbReference type="Gene3D" id="1.20.58.390">
    <property type="entry name" value="Neurotransmitter-gated ion-channel transmembrane domain"/>
    <property type="match status" value="2"/>
</dbReference>
<evidence type="ECO:0000256" key="10">
    <source>
        <dbReference type="ARBA" id="ARBA00023157"/>
    </source>
</evidence>
<proteinExistence type="inferred from homology"/>
<evidence type="ECO:0000259" key="20">
    <source>
        <dbReference type="Pfam" id="PF02932"/>
    </source>
</evidence>
<evidence type="ECO:0000256" key="7">
    <source>
        <dbReference type="ARBA" id="ARBA00023018"/>
    </source>
</evidence>
<dbReference type="OrthoDB" id="5975154at2759"/>
<evidence type="ECO:0000256" key="4">
    <source>
        <dbReference type="ARBA" id="ARBA00022475"/>
    </source>
</evidence>
<feature type="signal peptide" evidence="17">
    <location>
        <begin position="1"/>
        <end position="20"/>
    </location>
</feature>
<feature type="region of interest" description="Disordered" evidence="18">
    <location>
        <begin position="350"/>
        <end position="378"/>
    </location>
</feature>
<keyword evidence="15 17" id="KW-0407">Ion channel</keyword>
<evidence type="ECO:0000256" key="18">
    <source>
        <dbReference type="SAM" id="MobiDB-lite"/>
    </source>
</evidence>
<evidence type="ECO:0000256" key="6">
    <source>
        <dbReference type="ARBA" id="ARBA00022989"/>
    </source>
</evidence>
<dbReference type="CDD" id="cd18997">
    <property type="entry name" value="LGIC_ECD_nAChR"/>
    <property type="match status" value="1"/>
</dbReference>
<dbReference type="SUPFAM" id="SSF90112">
    <property type="entry name" value="Neurotransmitter-gated ion-channel transmembrane pore"/>
    <property type="match status" value="1"/>
</dbReference>
<keyword evidence="21" id="KW-1185">Reference proteome</keyword>
<evidence type="ECO:0000256" key="8">
    <source>
        <dbReference type="ARBA" id="ARBA00023065"/>
    </source>
</evidence>
<evidence type="ECO:0000256" key="9">
    <source>
        <dbReference type="ARBA" id="ARBA00023136"/>
    </source>
</evidence>
<dbReference type="InterPro" id="IPR018000">
    <property type="entry name" value="Neurotransmitter_ion_chnl_CS"/>
</dbReference>
<keyword evidence="12" id="KW-0325">Glycoprotein</keyword>
<keyword evidence="13" id="KW-0628">Postsynaptic cell membrane</keyword>
<keyword evidence="10" id="KW-1015">Disulfide bond</keyword>
<dbReference type="Gene3D" id="2.70.170.10">
    <property type="entry name" value="Neurotransmitter-gated ion-channel ligand-binding domain"/>
    <property type="match status" value="1"/>
</dbReference>
<protein>
    <submittedName>
        <fullName evidence="22">Neuronal acetylcholine receptor subunit alpha-7 isoform X2</fullName>
    </submittedName>
</protein>
<feature type="transmembrane region" description="Helical" evidence="17">
    <location>
        <begin position="232"/>
        <end position="251"/>
    </location>
</feature>
<gene>
    <name evidence="22" type="primary">LOC100649796</name>
</gene>
<keyword evidence="5 17" id="KW-0812">Transmembrane</keyword>
<dbReference type="InterPro" id="IPR036734">
    <property type="entry name" value="Neur_chan_lig-bd_sf"/>
</dbReference>
<keyword evidence="4" id="KW-1003">Cell membrane</keyword>
<dbReference type="GO" id="GO:0004888">
    <property type="term" value="F:transmembrane signaling receptor activity"/>
    <property type="evidence" value="ECO:0007669"/>
    <property type="project" value="InterPro"/>
</dbReference>
<dbReference type="FunFam" id="1.20.58.390:FF:000023">
    <property type="entry name" value="Nicotinic acetylcholine receptor subunit alpha6"/>
    <property type="match status" value="1"/>
</dbReference>
<reference evidence="22" key="1">
    <citation type="submission" date="2025-08" db="UniProtKB">
        <authorList>
            <consortium name="RefSeq"/>
        </authorList>
    </citation>
    <scope>IDENTIFICATION</scope>
</reference>
<dbReference type="InterPro" id="IPR038050">
    <property type="entry name" value="Neuro_actylchol_rec"/>
</dbReference>
<evidence type="ECO:0000256" key="13">
    <source>
        <dbReference type="ARBA" id="ARBA00023257"/>
    </source>
</evidence>
<evidence type="ECO:0000259" key="19">
    <source>
        <dbReference type="Pfam" id="PF02931"/>
    </source>
</evidence>
<evidence type="ECO:0000256" key="12">
    <source>
        <dbReference type="ARBA" id="ARBA00023180"/>
    </source>
</evidence>
<dbReference type="Pfam" id="PF02932">
    <property type="entry name" value="Neur_chan_memb"/>
    <property type="match status" value="1"/>
</dbReference>
<dbReference type="PANTHER" id="PTHR18945">
    <property type="entry name" value="NEUROTRANSMITTER GATED ION CHANNEL"/>
    <property type="match status" value="1"/>
</dbReference>
<dbReference type="GO" id="GO:0022848">
    <property type="term" value="F:acetylcholine-gated monoatomic cation-selective channel activity"/>
    <property type="evidence" value="ECO:0007669"/>
    <property type="project" value="InterPro"/>
</dbReference>
<comment type="function">
    <text evidence="1">After binding acetylcholine, the AChR responds by an extensive change in conformation that affects all subunits and leads to opening of an ion-conducting channel across the plasma membrane.</text>
</comment>
<evidence type="ECO:0000313" key="21">
    <source>
        <dbReference type="Proteomes" id="UP000835206"/>
    </source>
</evidence>
<feature type="compositionally biased region" description="Basic and acidic residues" evidence="18">
    <location>
        <begin position="350"/>
        <end position="359"/>
    </location>
</feature>
<evidence type="ECO:0000313" key="22">
    <source>
        <dbReference type="RefSeq" id="XP_003393395.1"/>
    </source>
</evidence>
<dbReference type="InterPro" id="IPR006202">
    <property type="entry name" value="Neur_chan_lig-bd"/>
</dbReference>
<dbReference type="CDD" id="cd19051">
    <property type="entry name" value="LGIC_TM_cation"/>
    <property type="match status" value="1"/>
</dbReference>
<name>A0A9B0BKX3_BOMTE</name>
<dbReference type="KEGG" id="bter:100649796"/>
<keyword evidence="11 22" id="KW-0675">Receptor</keyword>
<dbReference type="FunFam" id="2.70.170.10:FF:000016">
    <property type="entry name" value="Nicotinic acetylcholine receptor subunit"/>
    <property type="match status" value="1"/>
</dbReference>
<dbReference type="Proteomes" id="UP000835206">
    <property type="component" value="Chromosome 14"/>
</dbReference>
<evidence type="ECO:0000256" key="17">
    <source>
        <dbReference type="RuleBase" id="RU000687"/>
    </source>
</evidence>
<keyword evidence="17" id="KW-0732">Signal</keyword>
<feature type="transmembrane region" description="Helical" evidence="17">
    <location>
        <begin position="530"/>
        <end position="553"/>
    </location>
</feature>
<dbReference type="InterPro" id="IPR006201">
    <property type="entry name" value="Neur_channel"/>
</dbReference>
<dbReference type="InterPro" id="IPR006029">
    <property type="entry name" value="Neurotrans-gated_channel_TM"/>
</dbReference>
<dbReference type="PRINTS" id="PR00254">
    <property type="entry name" value="NICOTINICR"/>
</dbReference>
<dbReference type="InterPro" id="IPR002394">
    <property type="entry name" value="Nicotinic_acetylcholine_rcpt"/>
</dbReference>
<keyword evidence="6 17" id="KW-1133">Transmembrane helix</keyword>
<feature type="compositionally biased region" description="Basic residues" evidence="18">
    <location>
        <begin position="414"/>
        <end position="444"/>
    </location>
</feature>
<dbReference type="Pfam" id="PF02931">
    <property type="entry name" value="Neur_chan_LBD"/>
    <property type="match status" value="1"/>
</dbReference>
<evidence type="ECO:0000256" key="3">
    <source>
        <dbReference type="ARBA" id="ARBA00022448"/>
    </source>
</evidence>
<evidence type="ECO:0000256" key="1">
    <source>
        <dbReference type="ARBA" id="ARBA00003328"/>
    </source>
</evidence>
<evidence type="ECO:0000256" key="14">
    <source>
        <dbReference type="ARBA" id="ARBA00023286"/>
    </source>
</evidence>
<feature type="transmembrane region" description="Helical" evidence="17">
    <location>
        <begin position="293"/>
        <end position="318"/>
    </location>
</feature>
<keyword evidence="9 17" id="KW-0472">Membrane</keyword>
<keyword evidence="8 17" id="KW-0406">Ion transport</keyword>
<evidence type="ECO:0000256" key="2">
    <source>
        <dbReference type="ARBA" id="ARBA00009237"/>
    </source>
</evidence>
<accession>A0A9B0BKX3</accession>
<dbReference type="RefSeq" id="XP_003393395.1">
    <property type="nucleotide sequence ID" value="XM_003393347.4"/>
</dbReference>
<dbReference type="GO" id="GO:0045211">
    <property type="term" value="C:postsynaptic membrane"/>
    <property type="evidence" value="ECO:0007669"/>
    <property type="project" value="UniProtKB-SubCell"/>
</dbReference>
<keyword evidence="3 17" id="KW-0813">Transport</keyword>